<evidence type="ECO:0000313" key="4">
    <source>
        <dbReference type="EMBL" id="KAG5643569.1"/>
    </source>
</evidence>
<comment type="subcellular location">
    <subcellularLocation>
        <location evidence="1">Secreted</location>
    </subcellularLocation>
</comment>
<comment type="caution">
    <text evidence="4">The sequence shown here is derived from an EMBL/GenBank/DDBJ whole genome shotgun (WGS) entry which is preliminary data.</text>
</comment>
<dbReference type="InterPro" id="IPR036908">
    <property type="entry name" value="RlpA-like_sf"/>
</dbReference>
<reference evidence="4" key="2">
    <citation type="submission" date="2021-10" db="EMBL/GenBank/DDBJ databases">
        <title>Phylogenomics reveals ancestral predisposition of the termite-cultivated fungus Termitomyces towards a domesticated lifestyle.</title>
        <authorList>
            <person name="Auxier B."/>
            <person name="Grum-Grzhimaylo A."/>
            <person name="Cardenas M.E."/>
            <person name="Lodge J.D."/>
            <person name="Laessoe T."/>
            <person name="Pedersen O."/>
            <person name="Smith M.E."/>
            <person name="Kuyper T.W."/>
            <person name="Franco-Molano E.A."/>
            <person name="Baroni T.J."/>
            <person name="Aanen D.K."/>
        </authorList>
    </citation>
    <scope>NUCLEOTIDE SEQUENCE</scope>
    <source>
        <strain evidence="4">AP01</strain>
        <tissue evidence="4">Mycelium</tissue>
    </source>
</reference>
<evidence type="ECO:0000256" key="3">
    <source>
        <dbReference type="ARBA" id="ARBA00022525"/>
    </source>
</evidence>
<dbReference type="EMBL" id="JABCKV010000106">
    <property type="protein sequence ID" value="KAG5643569.1"/>
    <property type="molecule type" value="Genomic_DNA"/>
</dbReference>
<keyword evidence="3" id="KW-0964">Secreted</keyword>
<sequence>MPSSHVMRLVRGGEFGPNARRALEDIKSHSRMKFTAILASLVALPAALGVTLSYDTVYDNSKGSLTTVACSDGRNGLITAGYKTFGALPKFPNIGGAAAVGDWNSTKCGSCWELTYTNAKGVKKSINILAVDHADKGFNIALAAMNELTGGQATQLGRIDVASKEVAASVCGLK</sequence>
<dbReference type="GO" id="GO:0005576">
    <property type="term" value="C:extracellular region"/>
    <property type="evidence" value="ECO:0007669"/>
    <property type="project" value="UniProtKB-SubCell"/>
</dbReference>
<dbReference type="OrthoDB" id="4898945at2759"/>
<dbReference type="SUPFAM" id="SSF50685">
    <property type="entry name" value="Barwin-like endoglucanases"/>
    <property type="match status" value="1"/>
</dbReference>
<evidence type="ECO:0000256" key="1">
    <source>
        <dbReference type="ARBA" id="ARBA00004613"/>
    </source>
</evidence>
<keyword evidence="5" id="KW-1185">Reference proteome</keyword>
<proteinExistence type="inferred from homology"/>
<dbReference type="Proteomes" id="UP000775547">
    <property type="component" value="Unassembled WGS sequence"/>
</dbReference>
<dbReference type="Pfam" id="PF07249">
    <property type="entry name" value="Cerato-platanin"/>
    <property type="match status" value="1"/>
</dbReference>
<name>A0A9P7G488_9AGAR</name>
<gene>
    <name evidence="4" type="ORF">DXG03_000664</name>
</gene>
<dbReference type="InterPro" id="IPR010829">
    <property type="entry name" value="Cerato-platanin"/>
</dbReference>
<dbReference type="Gene3D" id="2.40.40.10">
    <property type="entry name" value="RlpA-like domain"/>
    <property type="match status" value="1"/>
</dbReference>
<evidence type="ECO:0008006" key="6">
    <source>
        <dbReference type="Google" id="ProtNLM"/>
    </source>
</evidence>
<comment type="similarity">
    <text evidence="2">Belongs to the cerato-platanin family.</text>
</comment>
<organism evidence="4 5">
    <name type="scientific">Asterophora parasitica</name>
    <dbReference type="NCBI Taxonomy" id="117018"/>
    <lineage>
        <taxon>Eukaryota</taxon>
        <taxon>Fungi</taxon>
        <taxon>Dikarya</taxon>
        <taxon>Basidiomycota</taxon>
        <taxon>Agaricomycotina</taxon>
        <taxon>Agaricomycetes</taxon>
        <taxon>Agaricomycetidae</taxon>
        <taxon>Agaricales</taxon>
        <taxon>Tricholomatineae</taxon>
        <taxon>Lyophyllaceae</taxon>
        <taxon>Asterophora</taxon>
    </lineage>
</organism>
<evidence type="ECO:0000256" key="2">
    <source>
        <dbReference type="ARBA" id="ARBA00010421"/>
    </source>
</evidence>
<protein>
    <recommendedName>
        <fullName evidence="6">Cerato-platanin</fullName>
    </recommendedName>
</protein>
<accession>A0A9P7G488</accession>
<reference evidence="4" key="1">
    <citation type="submission" date="2020-07" db="EMBL/GenBank/DDBJ databases">
        <authorList>
            <person name="Nieuwenhuis M."/>
            <person name="Van De Peppel L.J.J."/>
        </authorList>
    </citation>
    <scope>NUCLEOTIDE SEQUENCE</scope>
    <source>
        <strain evidence="4">AP01</strain>
        <tissue evidence="4">Mycelium</tissue>
    </source>
</reference>
<dbReference type="AlphaFoldDB" id="A0A9P7G488"/>
<evidence type="ECO:0000313" key="5">
    <source>
        <dbReference type="Proteomes" id="UP000775547"/>
    </source>
</evidence>
<dbReference type="CDD" id="cd22778">
    <property type="entry name" value="DPBB_CEPL-like"/>
    <property type="match status" value="1"/>
</dbReference>